<proteinExistence type="predicted"/>
<evidence type="ECO:0000256" key="1">
    <source>
        <dbReference type="SAM" id="SignalP"/>
    </source>
</evidence>
<dbReference type="RefSeq" id="WP_169141883.1">
    <property type="nucleotide sequence ID" value="NZ_WTVS01000041.1"/>
</dbReference>
<reference evidence="2 3" key="1">
    <citation type="submission" date="2019-12" db="EMBL/GenBank/DDBJ databases">
        <title>Comparative genomics gives insights into the taxonomy of the Azoarcus-Aromatoleum group and reveals separate origins of nif in the plant-associated Azoarcus and non-plant-associated Aromatoleum sub-groups.</title>
        <authorList>
            <person name="Lafos M."/>
            <person name="Maluk M."/>
            <person name="Batista M."/>
            <person name="Junghare M."/>
            <person name="Carmona M."/>
            <person name="Faoro H."/>
            <person name="Cruz L.M."/>
            <person name="Battistoni F."/>
            <person name="De Souza E."/>
            <person name="Pedrosa F."/>
            <person name="Chen W.-M."/>
            <person name="Poole P.S."/>
            <person name="Dixon R.A."/>
            <person name="James E.K."/>
        </authorList>
    </citation>
    <scope>NUCLEOTIDE SEQUENCE [LARGE SCALE GENOMIC DNA]</scope>
    <source>
        <strain evidence="2 3">T</strain>
    </source>
</reference>
<evidence type="ECO:0000313" key="3">
    <source>
        <dbReference type="Proteomes" id="UP000634522"/>
    </source>
</evidence>
<name>A0ABX1NJ36_9RHOO</name>
<dbReference type="Pfam" id="PF13557">
    <property type="entry name" value="Phenol_MetA_deg"/>
    <property type="match status" value="1"/>
</dbReference>
<dbReference type="EMBL" id="WTVS01000041">
    <property type="protein sequence ID" value="NMF99276.1"/>
    <property type="molecule type" value="Genomic_DNA"/>
</dbReference>
<comment type="caution">
    <text evidence="2">The sequence shown here is derived from an EMBL/GenBank/DDBJ whole genome shotgun (WGS) entry which is preliminary data.</text>
</comment>
<evidence type="ECO:0000313" key="2">
    <source>
        <dbReference type="EMBL" id="NMF99276.1"/>
    </source>
</evidence>
<organism evidence="2 3">
    <name type="scientific">Aromatoleum toluolicum</name>
    <dbReference type="NCBI Taxonomy" id="90060"/>
    <lineage>
        <taxon>Bacteria</taxon>
        <taxon>Pseudomonadati</taxon>
        <taxon>Pseudomonadota</taxon>
        <taxon>Betaproteobacteria</taxon>
        <taxon>Rhodocyclales</taxon>
        <taxon>Rhodocyclaceae</taxon>
        <taxon>Aromatoleum</taxon>
    </lineage>
</organism>
<keyword evidence="3" id="KW-1185">Reference proteome</keyword>
<gene>
    <name evidence="2" type="ORF">GPA27_18005</name>
</gene>
<feature type="signal peptide" evidence="1">
    <location>
        <begin position="1"/>
        <end position="22"/>
    </location>
</feature>
<sequence>MSIHRYALALGLAMGLPAQATAESTKKIQDNSFLVEEAYNQEAGVVQHIQSFMYLRQSKEWAYAFTQEWPLGDETHQLSYTVPVVRIGDPDHTTGVGDIALNYRYQAIAKDRIAFAPRLSIITPTGDYKKGHGTGATGIQVNLPLSVELSDSWVTHWNLGGTFTPKSKEPGGARADTVGSNYGASLIYLASPNFNLMLEVAGTDFEAVLPDGSTQREKALFINPGFRYASNFDSGLQIVYGFSRPIGVGSSSGTQGVLLYLSLEHPFK</sequence>
<feature type="chain" id="PRO_5045382234" evidence="1">
    <location>
        <begin position="23"/>
        <end position="268"/>
    </location>
</feature>
<accession>A0ABX1NJ36</accession>
<dbReference type="Proteomes" id="UP000634522">
    <property type="component" value="Unassembled WGS sequence"/>
</dbReference>
<keyword evidence="1" id="KW-0732">Signal</keyword>
<protein>
    <submittedName>
        <fullName evidence="2">Transporter</fullName>
    </submittedName>
</protein>
<dbReference type="InterPro" id="IPR025737">
    <property type="entry name" value="FApF"/>
</dbReference>